<evidence type="ECO:0000256" key="4">
    <source>
        <dbReference type="ARBA" id="ARBA00022448"/>
    </source>
</evidence>
<comment type="function">
    <text evidence="1 16">Component of the ubiquinol-cytochrome c reductase complex (complex III or cytochrome b-c1 complex) that is part of the mitochondrial respiratory chain. The b-c1 complex mediates electron transfer from ubiquinol to cytochrome c. Contributes to the generation of a proton gradient across the mitochondrial membrane that is then used for ATP synthesis.</text>
</comment>
<feature type="transmembrane region" description="Helical" evidence="16">
    <location>
        <begin position="19"/>
        <end position="48"/>
    </location>
</feature>
<accession>A0A2D1GRS5</accession>
<dbReference type="InterPro" id="IPR005797">
    <property type="entry name" value="Cyt_b/b6_N"/>
</dbReference>
<evidence type="ECO:0000256" key="13">
    <source>
        <dbReference type="ARBA" id="ARBA00023075"/>
    </source>
</evidence>
<feature type="transmembrane region" description="Helical" evidence="16">
    <location>
        <begin position="131"/>
        <end position="152"/>
    </location>
</feature>
<feature type="domain" description="Cytochrome b/b6 N-terminal region profile" evidence="17">
    <location>
        <begin position="1"/>
        <end position="200"/>
    </location>
</feature>
<evidence type="ECO:0000256" key="6">
    <source>
        <dbReference type="ARBA" id="ARBA00022660"/>
    </source>
</evidence>
<comment type="subcellular location">
    <subcellularLocation>
        <location evidence="2">Mitochondrion inner membrane</location>
        <topology evidence="2">Multi-pass membrane protein</topology>
    </subcellularLocation>
</comment>
<evidence type="ECO:0000259" key="18">
    <source>
        <dbReference type="PROSITE" id="PS51003"/>
    </source>
</evidence>
<evidence type="ECO:0000256" key="14">
    <source>
        <dbReference type="ARBA" id="ARBA00023128"/>
    </source>
</evidence>
<dbReference type="Pfam" id="PF00032">
    <property type="entry name" value="Cytochrom_B_C"/>
    <property type="match status" value="1"/>
</dbReference>
<dbReference type="SUPFAM" id="SSF81342">
    <property type="entry name" value="Transmembrane di-heme cytochromes"/>
    <property type="match status" value="1"/>
</dbReference>
<dbReference type="InterPro" id="IPR016174">
    <property type="entry name" value="Di-haem_cyt_TM"/>
</dbReference>
<dbReference type="PANTHER" id="PTHR19271">
    <property type="entry name" value="CYTOCHROME B"/>
    <property type="match status" value="1"/>
</dbReference>
<dbReference type="AlphaFoldDB" id="A0A2D1GRS5"/>
<evidence type="ECO:0000313" key="19">
    <source>
        <dbReference type="EMBL" id="ATN95410.1"/>
    </source>
</evidence>
<feature type="transmembrane region" description="Helical" evidence="16">
    <location>
        <begin position="172"/>
        <end position="191"/>
    </location>
</feature>
<feature type="transmembrane region" description="Helical" evidence="16">
    <location>
        <begin position="333"/>
        <end position="355"/>
    </location>
</feature>
<protein>
    <recommendedName>
        <fullName evidence="3 16">Cytochrome b</fullName>
    </recommendedName>
</protein>
<dbReference type="GO" id="GO:0016491">
    <property type="term" value="F:oxidoreductase activity"/>
    <property type="evidence" value="ECO:0007669"/>
    <property type="project" value="UniProtKB-UniRule"/>
</dbReference>
<keyword evidence="12 16" id="KW-0408">Iron</keyword>
<feature type="domain" description="Cytochrome b/b6 C-terminal region profile" evidence="18">
    <location>
        <begin position="202"/>
        <end position="367"/>
    </location>
</feature>
<keyword evidence="14 16" id="KW-0496">Mitochondrion</keyword>
<evidence type="ECO:0000256" key="11">
    <source>
        <dbReference type="ARBA" id="ARBA00022989"/>
    </source>
</evidence>
<reference evidence="19" key="1">
    <citation type="journal article" date="2017" name="Parasit. Vectors">
        <title>Sequencing of the complete mitochondrial genome of a fish-parasitic flatworm Paratetraonchoides inermis (Platyhelminthes: Monogenea): tRNA gene arrangement reshuffling and implications for phylogeny.</title>
        <authorList>
            <person name="Zhang D."/>
            <person name="Zou H."/>
            <person name="Wu S.G."/>
            <person name="Li M."/>
            <person name="Jakovlic I."/>
            <person name="Zhang J."/>
            <person name="Chen R."/>
            <person name="Wang G.T."/>
            <person name="Li W.X."/>
        </authorList>
    </citation>
    <scope>NUCLEOTIDE SEQUENCE</scope>
</reference>
<evidence type="ECO:0000256" key="2">
    <source>
        <dbReference type="ARBA" id="ARBA00004448"/>
    </source>
</evidence>
<keyword evidence="4 16" id="KW-0813">Transport</keyword>
<dbReference type="EMBL" id="KY856918">
    <property type="protein sequence ID" value="ATN95410.1"/>
    <property type="molecule type" value="Genomic_DNA"/>
</dbReference>
<evidence type="ECO:0000256" key="10">
    <source>
        <dbReference type="ARBA" id="ARBA00022982"/>
    </source>
</evidence>
<keyword evidence="5 16" id="KW-0349">Heme</keyword>
<sequence>MKNIIINNLIDLPTNNSLNYWWCSGFMIFSFLFIQIITGIILSFLYVADESLSFYCVMNLSNDSLFTWFIRYFHIWGVTFIFLIFIIHIGRGLYYSSYLKISVWNTGFFLYILMMVEAFLGYILPWHQMSYWAATVLTSVIQSVPLIGNLMYSYIVGGFSVTNVTLVRMFSGHLILAFVIIGSAILHMFFLHKVGSNNSLFISSGYSDFNYFHSYYTVKDLFSILSFLCFFIFLLGFYPDLVLEVESYLAADSLVTPSSIKPEWYFLFYYAMLRSIPSKIGGLILVIIFLILLWVPYTSNSCVYNNIRQILFWVISSNLLLLSYFGFCVPEEPFITISFLSSIFLIFCLFIFKFFNILASIVNKINI</sequence>
<evidence type="ECO:0000256" key="5">
    <source>
        <dbReference type="ARBA" id="ARBA00022617"/>
    </source>
</evidence>
<evidence type="ECO:0000256" key="16">
    <source>
        <dbReference type="RuleBase" id="RU362117"/>
    </source>
</evidence>
<keyword evidence="9" id="KW-0999">Mitochondrion inner membrane</keyword>
<dbReference type="RefSeq" id="YP_009442300.1">
    <property type="nucleotide sequence ID" value="NC_036305.1"/>
</dbReference>
<name>A0A2D1GRS5_9PLAT</name>
<dbReference type="InterPro" id="IPR036150">
    <property type="entry name" value="Cyt_b/b6_C_sf"/>
</dbReference>
<dbReference type="PROSITE" id="PS51003">
    <property type="entry name" value="CYTB_CTER"/>
    <property type="match status" value="1"/>
</dbReference>
<gene>
    <name evidence="19" type="primary">cytb</name>
</gene>
<dbReference type="SUPFAM" id="SSF81648">
    <property type="entry name" value="a domain/subunit of cytochrome bc1 complex (Ubiquinol-cytochrome c reductase)"/>
    <property type="match status" value="1"/>
</dbReference>
<dbReference type="GO" id="GO:0046872">
    <property type="term" value="F:metal ion binding"/>
    <property type="evidence" value="ECO:0007669"/>
    <property type="project" value="UniProtKB-UniRule"/>
</dbReference>
<comment type="cofactor">
    <cofactor evidence="16">
        <name>heme b</name>
        <dbReference type="ChEBI" id="CHEBI:60344"/>
    </cofactor>
    <text evidence="16">Binds 2 heme groups non-covalently.</text>
</comment>
<dbReference type="GO" id="GO:0005743">
    <property type="term" value="C:mitochondrial inner membrane"/>
    <property type="evidence" value="ECO:0007669"/>
    <property type="project" value="UniProtKB-SubCell"/>
</dbReference>
<geneLocation type="mitochondrion" evidence="19"/>
<dbReference type="PANTHER" id="PTHR19271:SF16">
    <property type="entry name" value="CYTOCHROME B"/>
    <property type="match status" value="1"/>
</dbReference>
<feature type="transmembrane region" description="Helical" evidence="16">
    <location>
        <begin position="221"/>
        <end position="238"/>
    </location>
</feature>
<evidence type="ECO:0000256" key="15">
    <source>
        <dbReference type="ARBA" id="ARBA00023136"/>
    </source>
</evidence>
<evidence type="ECO:0000256" key="3">
    <source>
        <dbReference type="ARBA" id="ARBA00013531"/>
    </source>
</evidence>
<evidence type="ECO:0000259" key="17">
    <source>
        <dbReference type="PROSITE" id="PS51002"/>
    </source>
</evidence>
<dbReference type="GO" id="GO:0006122">
    <property type="term" value="P:mitochondrial electron transport, ubiquinol to cytochrome c"/>
    <property type="evidence" value="ECO:0007669"/>
    <property type="project" value="TreeGrafter"/>
</dbReference>
<proteinExistence type="inferred from homology"/>
<keyword evidence="15 16" id="KW-0472">Membrane</keyword>
<keyword evidence="13" id="KW-0830">Ubiquinone</keyword>
<evidence type="ECO:0000256" key="1">
    <source>
        <dbReference type="ARBA" id="ARBA00002566"/>
    </source>
</evidence>
<keyword evidence="10 16" id="KW-0249">Electron transport</keyword>
<dbReference type="PROSITE" id="PS51002">
    <property type="entry name" value="CYTB_NTER"/>
    <property type="match status" value="1"/>
</dbReference>
<evidence type="ECO:0000256" key="7">
    <source>
        <dbReference type="ARBA" id="ARBA00022692"/>
    </source>
</evidence>
<dbReference type="InterPro" id="IPR027387">
    <property type="entry name" value="Cytb/b6-like_sf"/>
</dbReference>
<dbReference type="InterPro" id="IPR005798">
    <property type="entry name" value="Cyt_b/b6_C"/>
</dbReference>
<evidence type="ECO:0000256" key="12">
    <source>
        <dbReference type="ARBA" id="ARBA00023004"/>
    </source>
</evidence>
<feature type="transmembrane region" description="Helical" evidence="16">
    <location>
        <begin position="280"/>
        <end position="298"/>
    </location>
</feature>
<dbReference type="GO" id="GO:0008121">
    <property type="term" value="F:quinol-cytochrome-c reductase activity"/>
    <property type="evidence" value="ECO:0007669"/>
    <property type="project" value="TreeGrafter"/>
</dbReference>
<keyword evidence="6 16" id="KW-0679">Respiratory chain</keyword>
<dbReference type="GeneID" id="34948981"/>
<keyword evidence="8 16" id="KW-0479">Metal-binding</keyword>
<keyword evidence="7 16" id="KW-0812">Transmembrane</keyword>
<evidence type="ECO:0000256" key="9">
    <source>
        <dbReference type="ARBA" id="ARBA00022792"/>
    </source>
</evidence>
<keyword evidence="11 16" id="KW-1133">Transmembrane helix</keyword>
<feature type="transmembrane region" description="Helical" evidence="16">
    <location>
        <begin position="101"/>
        <end position="124"/>
    </location>
</feature>
<feature type="transmembrane region" description="Helical" evidence="16">
    <location>
        <begin position="310"/>
        <end position="327"/>
    </location>
</feature>
<dbReference type="Pfam" id="PF00033">
    <property type="entry name" value="Cytochrome_B"/>
    <property type="match status" value="1"/>
</dbReference>
<evidence type="ECO:0000256" key="8">
    <source>
        <dbReference type="ARBA" id="ARBA00022723"/>
    </source>
</evidence>
<organism evidence="19">
    <name type="scientific">Paratetraonchoides inermis</name>
    <dbReference type="NCBI Taxonomy" id="2048240"/>
    <lineage>
        <taxon>Eukaryota</taxon>
        <taxon>Metazoa</taxon>
        <taxon>Spiralia</taxon>
        <taxon>Lophotrochozoa</taxon>
        <taxon>Platyhelminthes</taxon>
        <taxon>Monogenea</taxon>
        <taxon>Monopisthocotylea</taxon>
        <taxon>Dactylogyridea</taxon>
        <taxon>Tetraonchoididae</taxon>
        <taxon>Paratetraonchoides</taxon>
    </lineage>
</organism>
<dbReference type="Gene3D" id="1.20.810.10">
    <property type="entry name" value="Cytochrome Bc1 Complex, Chain C"/>
    <property type="match status" value="1"/>
</dbReference>
<feature type="transmembrane region" description="Helical" evidence="16">
    <location>
        <begin position="69"/>
        <end position="89"/>
    </location>
</feature>
<comment type="similarity">
    <text evidence="16">Belongs to the cytochrome b family.</text>
</comment>